<keyword evidence="7 11" id="KW-0175">Coiled coil</keyword>
<proteinExistence type="inferred from homology"/>
<evidence type="ECO:0000256" key="9">
    <source>
        <dbReference type="ARBA" id="ARBA00023306"/>
    </source>
</evidence>
<dbReference type="SMART" id="SM00968">
    <property type="entry name" value="SMC_hinge"/>
    <property type="match status" value="1"/>
</dbReference>
<feature type="compositionally biased region" description="Acidic residues" evidence="12">
    <location>
        <begin position="986"/>
        <end position="998"/>
    </location>
</feature>
<dbReference type="Pfam" id="PF06470">
    <property type="entry name" value="SMC_hinge"/>
    <property type="match status" value="1"/>
</dbReference>
<evidence type="ECO:0000313" key="14">
    <source>
        <dbReference type="EMBL" id="CBN77803.1"/>
    </source>
</evidence>
<keyword evidence="5" id="KW-0132">Cell division</keyword>
<evidence type="ECO:0000256" key="6">
    <source>
        <dbReference type="ARBA" id="ARBA00022776"/>
    </source>
</evidence>
<evidence type="ECO:0000256" key="12">
    <source>
        <dbReference type="SAM" id="MobiDB-lite"/>
    </source>
</evidence>
<feature type="region of interest" description="Disordered" evidence="12">
    <location>
        <begin position="354"/>
        <end position="431"/>
    </location>
</feature>
<feature type="compositionally biased region" description="Basic and acidic residues" evidence="12">
    <location>
        <begin position="420"/>
        <end position="431"/>
    </location>
</feature>
<dbReference type="STRING" id="2880.D8LRP2"/>
<feature type="compositionally biased region" description="Low complexity" evidence="12">
    <location>
        <begin position="1001"/>
        <end position="1022"/>
    </location>
</feature>
<dbReference type="Gene3D" id="3.30.70.1620">
    <property type="match status" value="1"/>
</dbReference>
<evidence type="ECO:0000259" key="13">
    <source>
        <dbReference type="SMART" id="SM00968"/>
    </source>
</evidence>
<evidence type="ECO:0000256" key="4">
    <source>
        <dbReference type="ARBA" id="ARBA00022454"/>
    </source>
</evidence>
<dbReference type="PIRSF" id="PIRSF005719">
    <property type="entry name" value="SMC"/>
    <property type="match status" value="1"/>
</dbReference>
<keyword evidence="4" id="KW-0158">Chromosome</keyword>
<dbReference type="PANTHER" id="PTHR18937">
    <property type="entry name" value="STRUCTURAL MAINTENANCE OF CHROMOSOMES SMC FAMILY MEMBER"/>
    <property type="match status" value="1"/>
</dbReference>
<accession>D8LRP2</accession>
<gene>
    <name evidence="14" type="ORF">Esi_0069_0081</name>
</gene>
<dbReference type="SUPFAM" id="SSF75553">
    <property type="entry name" value="Smc hinge domain"/>
    <property type="match status" value="1"/>
</dbReference>
<dbReference type="GO" id="GO:0051301">
    <property type="term" value="P:cell division"/>
    <property type="evidence" value="ECO:0007669"/>
    <property type="project" value="UniProtKB-KW"/>
</dbReference>
<dbReference type="InParanoid" id="D8LRP2"/>
<dbReference type="GO" id="GO:0007062">
    <property type="term" value="P:sister chromatid cohesion"/>
    <property type="evidence" value="ECO:0007669"/>
    <property type="project" value="InterPro"/>
</dbReference>
<dbReference type="EMBL" id="FN649751">
    <property type="protein sequence ID" value="CBN77803.1"/>
    <property type="molecule type" value="Genomic_DNA"/>
</dbReference>
<sequence>MGRLIRIEAENFKSYAGTQIIGPFKDFTAVIGPNGAGKSNLMDAISFVLGVQSKHLRSTKLSDLVFRADGAVPSSRRAMVKVVYMVGEGEEVGGQEAGDEVHFSRVISAGGASSYRLNDKEVTWESYEKRLRSIGVLVKARNFLVFQGDVESIASKSPKELTQLFEQISGSDESKAEYEELKAAKEKAEEDTIFSFKRKKGCQAERKQVKEQKEEAERFQKKLKEMEDLKIESFLVQLFHINKDVDEREEDIKLMREELEEAQEREKAADVILKSKKKEMARLNRELQKAQAELNQQKRLRDDMGPQHIKIKGGISTLKRQVADGDKALEKIGRDRDAQRGTVAALSRDIAAVKQREEAAVSDGKGKGKKGGGGSSGGLARLSEAKAAEYEKLKADARERGSGEREEMADVERQLTNSRSKVDQLRSEQASLDERLSGFDASAKRFRQRRSDMEKTTKKAALDRAELQSQLDELTGRSKGDALRATEIDEALRSINEQLRDAKDDRRMTKQQEKMADCLETLKRIYPGVRGRLVDLCKPTQRKFNVAVTTAAGRYMEAIVVDTKAECLECLSYMQTNKVGRAQFIPLDTIKVKPISESLRSLGPSHRLCADIMQGGDDGVRKAILFAVGNTIVSDTLDAARDLCFGSGEDKKIKAVTLNGFLISKSGNMTGGTTTRDLARAGQWDEKEFSELKQRRQELEGERETLSREHRNRSLKARPTTELETKIRGLANREKHSSADLDITREELKSIGKHQEAAEIDRAKVNAELGEREADVSRLEASLLSLQNKVDAVENEVFAPFLKSVGASDIRSFEEGQLKDMQEQYKARMKLQQHRSKLEAQLAHERSRDFDGPLDKLTRKINARRKELEDQHVKMEELVEREKSIMEAEDEAAKEHLAAKEVARRHEGEVKAAHSGRQKLVKERDGISKRIMSEESALEQLRAKLHGVLQEARVEQVALPLVGGGTLAGGGEGEKTRSRKRSRGEDGDEEEEEEEEHSEENSSMEGGARSSGASGMSLSGVSGTQGSSTAHFSQAQNASVKEDREKALEVDLSKLKKHRGAKDAQGLEEVVSGYRKQMQELQAQINQMTPNMRAVERFGDVSDRLKASGQTFEQSKQNAAGAVLKFNEVKQRRYDTFMQAYNLVSDNLNTIYKDLTRSSKHPLGGNAFLSLDNPEEPYLGGVKFNAMPPMKRFRDMEQLSGGEKTVAALGLLFAIHSFRPAPFFVMDEIDAALDNINVKKVCNYIQGRSGDFQSIVISLKDMFYEKADALVGICRDHATNSSRTLTLDLEAVGEA</sequence>
<protein>
    <recommendedName>
        <fullName evidence="10">Structural maintenance of chromosomes protein</fullName>
    </recommendedName>
</protein>
<feature type="domain" description="SMC hinge" evidence="13">
    <location>
        <begin position="527"/>
        <end position="644"/>
    </location>
</feature>
<organism evidence="14 15">
    <name type="scientific">Ectocarpus siliculosus</name>
    <name type="common">Brown alga</name>
    <name type="synonym">Conferva siliculosa</name>
    <dbReference type="NCBI Taxonomy" id="2880"/>
    <lineage>
        <taxon>Eukaryota</taxon>
        <taxon>Sar</taxon>
        <taxon>Stramenopiles</taxon>
        <taxon>Ochrophyta</taxon>
        <taxon>PX clade</taxon>
        <taxon>Phaeophyceae</taxon>
        <taxon>Ectocarpales</taxon>
        <taxon>Ectocarpaceae</taxon>
        <taxon>Ectocarpus</taxon>
    </lineage>
</organism>
<dbReference type="EMBL" id="FN648916">
    <property type="protein sequence ID" value="CBN77803.1"/>
    <property type="molecule type" value="Genomic_DNA"/>
</dbReference>
<dbReference type="Gene3D" id="1.20.1060.20">
    <property type="match status" value="1"/>
</dbReference>
<evidence type="ECO:0000256" key="7">
    <source>
        <dbReference type="ARBA" id="ARBA00023054"/>
    </source>
</evidence>
<feature type="region of interest" description="Disordered" evidence="12">
    <location>
        <begin position="693"/>
        <end position="720"/>
    </location>
</feature>
<keyword evidence="8 10" id="KW-0539">Nucleus</keyword>
<dbReference type="InterPro" id="IPR010935">
    <property type="entry name" value="SMC_hinge"/>
</dbReference>
<dbReference type="InterPro" id="IPR028468">
    <property type="entry name" value="Smc1_ABC"/>
</dbReference>
<feature type="coiled-coil region" evidence="11">
    <location>
        <begin position="924"/>
        <end position="951"/>
    </location>
</feature>
<evidence type="ECO:0000256" key="2">
    <source>
        <dbReference type="ARBA" id="ARBA00004286"/>
    </source>
</evidence>
<dbReference type="GO" id="GO:0003677">
    <property type="term" value="F:DNA binding"/>
    <property type="evidence" value="ECO:0007669"/>
    <property type="project" value="TreeGrafter"/>
</dbReference>
<feature type="compositionally biased region" description="Polar residues" evidence="12">
    <location>
        <begin position="1024"/>
        <end position="1039"/>
    </location>
</feature>
<dbReference type="GO" id="GO:0008278">
    <property type="term" value="C:cohesin complex"/>
    <property type="evidence" value="ECO:0007669"/>
    <property type="project" value="InterPro"/>
</dbReference>
<keyword evidence="9" id="KW-0131">Cell cycle</keyword>
<dbReference type="InterPro" id="IPR003395">
    <property type="entry name" value="RecF/RecN/SMC_N"/>
</dbReference>
<feature type="coiled-coil region" evidence="11">
    <location>
        <begin position="485"/>
        <end position="512"/>
    </location>
</feature>
<feature type="compositionally biased region" description="Basic and acidic residues" evidence="12">
    <location>
        <begin position="383"/>
        <end position="413"/>
    </location>
</feature>
<keyword evidence="6" id="KW-0498">Mitosis</keyword>
<feature type="coiled-coil region" evidence="11">
    <location>
        <begin position="171"/>
        <end position="300"/>
    </location>
</feature>
<dbReference type="Pfam" id="PF02463">
    <property type="entry name" value="SMC_N"/>
    <property type="match status" value="1"/>
</dbReference>
<dbReference type="eggNOG" id="KOG0018">
    <property type="taxonomic scope" value="Eukaryota"/>
</dbReference>
<comment type="subcellular location">
    <subcellularLocation>
        <location evidence="2">Chromosome</location>
    </subcellularLocation>
    <subcellularLocation>
        <location evidence="1 10">Nucleus</location>
    </subcellularLocation>
</comment>
<dbReference type="GO" id="GO:0016887">
    <property type="term" value="F:ATP hydrolysis activity"/>
    <property type="evidence" value="ECO:0007669"/>
    <property type="project" value="InterPro"/>
</dbReference>
<dbReference type="FunCoup" id="D8LRP2">
    <property type="interactions" value="180"/>
</dbReference>
<feature type="coiled-coil region" evidence="11">
    <location>
        <begin position="821"/>
        <end position="885"/>
    </location>
</feature>
<dbReference type="InterPro" id="IPR027417">
    <property type="entry name" value="P-loop_NTPase"/>
</dbReference>
<dbReference type="SUPFAM" id="SSF52540">
    <property type="entry name" value="P-loop containing nucleoside triphosphate hydrolases"/>
    <property type="match status" value="1"/>
</dbReference>
<reference evidence="14 15" key="1">
    <citation type="journal article" date="2010" name="Nature">
        <title>The Ectocarpus genome and the independent evolution of multicellularity in brown algae.</title>
        <authorList>
            <person name="Cock J.M."/>
            <person name="Sterck L."/>
            <person name="Rouze P."/>
            <person name="Scornet D."/>
            <person name="Allen A.E."/>
            <person name="Amoutzias G."/>
            <person name="Anthouard V."/>
            <person name="Artiguenave F."/>
            <person name="Aury J.M."/>
            <person name="Badger J.H."/>
            <person name="Beszteri B."/>
            <person name="Billiau K."/>
            <person name="Bonnet E."/>
            <person name="Bothwell J.H."/>
            <person name="Bowler C."/>
            <person name="Boyen C."/>
            <person name="Brownlee C."/>
            <person name="Carrano C.J."/>
            <person name="Charrier B."/>
            <person name="Cho G.Y."/>
            <person name="Coelho S.M."/>
            <person name="Collen J."/>
            <person name="Corre E."/>
            <person name="Da Silva C."/>
            <person name="Delage L."/>
            <person name="Delaroque N."/>
            <person name="Dittami S.M."/>
            <person name="Doulbeau S."/>
            <person name="Elias M."/>
            <person name="Farnham G."/>
            <person name="Gachon C.M."/>
            <person name="Gschloessl B."/>
            <person name="Heesch S."/>
            <person name="Jabbari K."/>
            <person name="Jubin C."/>
            <person name="Kawai H."/>
            <person name="Kimura K."/>
            <person name="Kloareg B."/>
            <person name="Kupper F.C."/>
            <person name="Lang D."/>
            <person name="Le Bail A."/>
            <person name="Leblanc C."/>
            <person name="Lerouge P."/>
            <person name="Lohr M."/>
            <person name="Lopez P.J."/>
            <person name="Martens C."/>
            <person name="Maumus F."/>
            <person name="Michel G."/>
            <person name="Miranda-Saavedra D."/>
            <person name="Morales J."/>
            <person name="Moreau H."/>
            <person name="Motomura T."/>
            <person name="Nagasato C."/>
            <person name="Napoli C.A."/>
            <person name="Nelson D.R."/>
            <person name="Nyvall-Collen P."/>
            <person name="Peters A.F."/>
            <person name="Pommier C."/>
            <person name="Potin P."/>
            <person name="Poulain J."/>
            <person name="Quesneville H."/>
            <person name="Read B."/>
            <person name="Rensing S.A."/>
            <person name="Ritter A."/>
            <person name="Rousvoal S."/>
            <person name="Samanta M."/>
            <person name="Samson G."/>
            <person name="Schroeder D.C."/>
            <person name="Segurens B."/>
            <person name="Strittmatter M."/>
            <person name="Tonon T."/>
            <person name="Tregear J.W."/>
            <person name="Valentin K."/>
            <person name="von Dassow P."/>
            <person name="Yamagishi T."/>
            <person name="Van de Peer Y."/>
            <person name="Wincker P."/>
        </authorList>
    </citation>
    <scope>NUCLEOTIDE SEQUENCE [LARGE SCALE GENOMIC DNA]</scope>
    <source>
        <strain evidence="15">Ec32 / CCAP1310/4</strain>
    </source>
</reference>
<dbReference type="OMA" id="KHMDFQR"/>
<comment type="similarity">
    <text evidence="3">Belongs to the SMC family. SMC1 subfamily.</text>
</comment>
<evidence type="ECO:0000256" key="8">
    <source>
        <dbReference type="ARBA" id="ARBA00023242"/>
    </source>
</evidence>
<feature type="compositionally biased region" description="Basic and acidic residues" evidence="12">
    <location>
        <begin position="693"/>
        <end position="709"/>
    </location>
</feature>
<dbReference type="OrthoDB" id="5575062at2759"/>
<keyword evidence="15" id="KW-1185">Reference proteome</keyword>
<evidence type="ECO:0000256" key="5">
    <source>
        <dbReference type="ARBA" id="ARBA00022618"/>
    </source>
</evidence>
<dbReference type="InterPro" id="IPR024704">
    <property type="entry name" value="SMC"/>
</dbReference>
<dbReference type="InterPro" id="IPR036277">
    <property type="entry name" value="SMC_hinge_sf"/>
</dbReference>
<dbReference type="GO" id="GO:0005634">
    <property type="term" value="C:nucleus"/>
    <property type="evidence" value="ECO:0007669"/>
    <property type="project" value="UniProtKB-SubCell"/>
</dbReference>
<evidence type="ECO:0000256" key="1">
    <source>
        <dbReference type="ARBA" id="ARBA00004123"/>
    </source>
</evidence>
<name>D8LRP2_ECTSI</name>
<feature type="region of interest" description="Disordered" evidence="12">
    <location>
        <begin position="962"/>
        <end position="1045"/>
    </location>
</feature>
<evidence type="ECO:0000256" key="10">
    <source>
        <dbReference type="PIRNR" id="PIRNR005719"/>
    </source>
</evidence>
<dbReference type="GO" id="GO:0005524">
    <property type="term" value="F:ATP binding"/>
    <property type="evidence" value="ECO:0007669"/>
    <property type="project" value="InterPro"/>
</dbReference>
<evidence type="ECO:0000313" key="15">
    <source>
        <dbReference type="Proteomes" id="UP000002630"/>
    </source>
</evidence>
<dbReference type="Gene3D" id="3.40.50.300">
    <property type="entry name" value="P-loop containing nucleotide triphosphate hydrolases"/>
    <property type="match status" value="2"/>
</dbReference>
<dbReference type="CDD" id="cd03275">
    <property type="entry name" value="ABC_SMC1_euk"/>
    <property type="match status" value="1"/>
</dbReference>
<dbReference type="PANTHER" id="PTHR18937:SF12">
    <property type="entry name" value="STRUCTURAL MAINTENANCE OF CHROMOSOMES PROTEIN"/>
    <property type="match status" value="1"/>
</dbReference>
<dbReference type="Proteomes" id="UP000002630">
    <property type="component" value="Linkage Group LG26"/>
</dbReference>
<evidence type="ECO:0000256" key="3">
    <source>
        <dbReference type="ARBA" id="ARBA00005597"/>
    </source>
</evidence>
<feature type="compositionally biased region" description="Gly residues" evidence="12">
    <location>
        <begin position="962"/>
        <end position="971"/>
    </location>
</feature>
<evidence type="ECO:0000256" key="11">
    <source>
        <dbReference type="SAM" id="Coils"/>
    </source>
</evidence>